<organism evidence="2 3">
    <name type="scientific">Tamaricihabitans halophyticus</name>
    <dbReference type="NCBI Taxonomy" id="1262583"/>
    <lineage>
        <taxon>Bacteria</taxon>
        <taxon>Bacillati</taxon>
        <taxon>Actinomycetota</taxon>
        <taxon>Actinomycetes</taxon>
        <taxon>Pseudonocardiales</taxon>
        <taxon>Pseudonocardiaceae</taxon>
        <taxon>Tamaricihabitans</taxon>
    </lineage>
</organism>
<protein>
    <submittedName>
        <fullName evidence="2">Formyl-CoA transferase</fullName>
    </submittedName>
</protein>
<dbReference type="Gene3D" id="3.40.50.10540">
    <property type="entry name" value="Crotonobetainyl-coa:carnitine coa-transferase, domain 1"/>
    <property type="match status" value="1"/>
</dbReference>
<dbReference type="Proteomes" id="UP000294911">
    <property type="component" value="Unassembled WGS sequence"/>
</dbReference>
<gene>
    <name evidence="2" type="ORF">EV191_101271</name>
</gene>
<dbReference type="SUPFAM" id="SSF89796">
    <property type="entry name" value="CoA-transferase family III (CaiB/BaiF)"/>
    <property type="match status" value="1"/>
</dbReference>
<dbReference type="EMBL" id="SLXQ01000001">
    <property type="protein sequence ID" value="TCP56330.1"/>
    <property type="molecule type" value="Genomic_DNA"/>
</dbReference>
<dbReference type="InterPro" id="IPR003673">
    <property type="entry name" value="CoA-Trfase_fam_III"/>
</dbReference>
<dbReference type="PANTHER" id="PTHR48207">
    <property type="entry name" value="SUCCINATE--HYDROXYMETHYLGLUTARATE COA-TRANSFERASE"/>
    <property type="match status" value="1"/>
</dbReference>
<dbReference type="Gene3D" id="3.30.1540.10">
    <property type="entry name" value="formyl-coa transferase, domain 3"/>
    <property type="match status" value="1"/>
</dbReference>
<dbReference type="PANTHER" id="PTHR48207:SF3">
    <property type="entry name" value="SUCCINATE--HYDROXYMETHYLGLUTARATE COA-TRANSFERASE"/>
    <property type="match status" value="1"/>
</dbReference>
<evidence type="ECO:0000256" key="1">
    <source>
        <dbReference type="ARBA" id="ARBA00022679"/>
    </source>
</evidence>
<keyword evidence="3" id="KW-1185">Reference proteome</keyword>
<evidence type="ECO:0000313" key="2">
    <source>
        <dbReference type="EMBL" id="TCP56330.1"/>
    </source>
</evidence>
<accession>A0A4R2R0Z0</accession>
<sequence>MSENGARGPLAGIRVADFSRVLAGPYCTMLLADLGAEVIKVERPEAGDDTRAWGPPEVSGESAYFLAVNRGKRSIALDLAAERDRDIALALCQSADIVVENFRPGVADRLGIGYETVKASNPGAVYCSIQAYPPGEQPDPRAGLDAIIQAQSGLMSITGETSGEPTKIGVALVDVLTGLNAATAILAALHGRSRTGKGEYVTVALLSAALSGLVNIAQNALTTGIEPGRHGNAHPSIVPYQPFEAADGALVVAAGNDAQFGRLCQVLELPGLPEDARFATNPERVRNRVELLEVLGTRIASWPAEELTARLSAAGVPASRIYGVLEALREPETRGAPATMTVQHPKAGDLELVRPAFRLASTEVGASLPPPLLGEHTAELLAQLTDETP</sequence>
<dbReference type="GO" id="GO:0008410">
    <property type="term" value="F:CoA-transferase activity"/>
    <property type="evidence" value="ECO:0007669"/>
    <property type="project" value="TreeGrafter"/>
</dbReference>
<comment type="caution">
    <text evidence="2">The sequence shown here is derived from an EMBL/GenBank/DDBJ whole genome shotgun (WGS) entry which is preliminary data.</text>
</comment>
<dbReference type="InterPro" id="IPR050483">
    <property type="entry name" value="CoA-transferase_III_domain"/>
</dbReference>
<dbReference type="AlphaFoldDB" id="A0A4R2R0Z0"/>
<keyword evidence="1 2" id="KW-0808">Transferase</keyword>
<evidence type="ECO:0000313" key="3">
    <source>
        <dbReference type="Proteomes" id="UP000294911"/>
    </source>
</evidence>
<dbReference type="RefSeq" id="WP_132874945.1">
    <property type="nucleotide sequence ID" value="NZ_SLXQ01000001.1"/>
</dbReference>
<proteinExistence type="predicted"/>
<dbReference type="OrthoDB" id="9797653at2"/>
<reference evidence="2 3" key="1">
    <citation type="submission" date="2019-03" db="EMBL/GenBank/DDBJ databases">
        <title>Genomic Encyclopedia of Type Strains, Phase IV (KMG-IV): sequencing the most valuable type-strain genomes for metagenomic binning, comparative biology and taxonomic classification.</title>
        <authorList>
            <person name="Goeker M."/>
        </authorList>
    </citation>
    <scope>NUCLEOTIDE SEQUENCE [LARGE SCALE GENOMIC DNA]</scope>
    <source>
        <strain evidence="2 3">DSM 45765</strain>
    </source>
</reference>
<dbReference type="InterPro" id="IPR023606">
    <property type="entry name" value="CoA-Trfase_III_dom_1_sf"/>
</dbReference>
<dbReference type="Pfam" id="PF02515">
    <property type="entry name" value="CoA_transf_3"/>
    <property type="match status" value="1"/>
</dbReference>
<name>A0A4R2R0Z0_9PSEU</name>
<dbReference type="InterPro" id="IPR044855">
    <property type="entry name" value="CoA-Trfase_III_dom3_sf"/>
</dbReference>